<accession>X1RRZ0</accession>
<dbReference type="AlphaFoldDB" id="X1RRZ0"/>
<gene>
    <name evidence="1" type="ORF">S12H4_12320</name>
</gene>
<sequence>MQGLALEDELLILAGYRTERPGGELSESMAELMDKARLLNDPQLKIMSHFADFLNLFYCLKALGCARIKKVG</sequence>
<reference evidence="1" key="1">
    <citation type="journal article" date="2014" name="Front. Microbiol.">
        <title>High frequency of phylogenetically diverse reductive dehalogenase-homologous genes in deep subseafloor sedimentary metagenomes.</title>
        <authorList>
            <person name="Kawai M."/>
            <person name="Futagami T."/>
            <person name="Toyoda A."/>
            <person name="Takaki Y."/>
            <person name="Nishi S."/>
            <person name="Hori S."/>
            <person name="Arai W."/>
            <person name="Tsubouchi T."/>
            <person name="Morono Y."/>
            <person name="Uchiyama I."/>
            <person name="Ito T."/>
            <person name="Fujiyama A."/>
            <person name="Inagaki F."/>
            <person name="Takami H."/>
        </authorList>
    </citation>
    <scope>NUCLEOTIDE SEQUENCE</scope>
    <source>
        <strain evidence="1">Expedition CK06-06</strain>
    </source>
</reference>
<name>X1RRZ0_9ZZZZ</name>
<dbReference type="EMBL" id="BARW01005807">
    <property type="protein sequence ID" value="GAI83472.1"/>
    <property type="molecule type" value="Genomic_DNA"/>
</dbReference>
<evidence type="ECO:0000313" key="1">
    <source>
        <dbReference type="EMBL" id="GAI83472.1"/>
    </source>
</evidence>
<proteinExistence type="predicted"/>
<organism evidence="1">
    <name type="scientific">marine sediment metagenome</name>
    <dbReference type="NCBI Taxonomy" id="412755"/>
    <lineage>
        <taxon>unclassified sequences</taxon>
        <taxon>metagenomes</taxon>
        <taxon>ecological metagenomes</taxon>
    </lineage>
</organism>
<comment type="caution">
    <text evidence="1">The sequence shown here is derived from an EMBL/GenBank/DDBJ whole genome shotgun (WGS) entry which is preliminary data.</text>
</comment>
<protein>
    <submittedName>
        <fullName evidence="1">Uncharacterized protein</fullName>
    </submittedName>
</protein>